<evidence type="ECO:0000313" key="2">
    <source>
        <dbReference type="EMBL" id="SBT73125.1"/>
    </source>
</evidence>
<dbReference type="Proteomes" id="UP000243200">
    <property type="component" value="Unassembled WGS sequence"/>
</dbReference>
<name>A0A1C3KHB6_PLAOA</name>
<dbReference type="VEuPathDB" id="PlasmoDB:POWCR01_000083400"/>
<feature type="transmembrane region" description="Helical" evidence="1">
    <location>
        <begin position="240"/>
        <end position="262"/>
    </location>
</feature>
<keyword evidence="1" id="KW-0472">Membrane</keyword>
<sequence>MGLRLNDLAMYIFIFYKPFENDSEYKKLFKEVDNDKSFKSHLQITFTILRRSHAQNNVYLHNIKPLKYYSCVYYKYRFYQKLITDNIDNEGINEINATWKRQKNAFSNSVHIPCKFHANTLEDVKIIKVLYDHIIFPSIREKENALKRIEKCEFCDYLKIVYKILLNNDHLKNTVDLIDVISLTCKYDVNYSHKYQHQEAFGKERRKILSLTQQEGSVMSTVGEDCATSLLPESTEKSNLAIKSVITITTILGTSIFLLFLYKFTSLGSLIHRTTRSITDIWKDTQEGRFELFFREREAENINFQNSPINILYNLSALH</sequence>
<keyword evidence="1" id="KW-0812">Transmembrane</keyword>
<accession>A0A1C3KHB6</accession>
<evidence type="ECO:0000256" key="1">
    <source>
        <dbReference type="SAM" id="Phobius"/>
    </source>
</evidence>
<dbReference type="AlphaFoldDB" id="A0A1C3KHB6"/>
<evidence type="ECO:0000313" key="3">
    <source>
        <dbReference type="Proteomes" id="UP000243200"/>
    </source>
</evidence>
<gene>
    <name evidence="2" type="primary">PowCR01_000083400</name>
    <name evidence="2" type="ORF">POWCR01_000083400</name>
</gene>
<proteinExistence type="predicted"/>
<dbReference type="EMBL" id="FLRJ01000246">
    <property type="protein sequence ID" value="SBT73125.1"/>
    <property type="molecule type" value="Genomic_DNA"/>
</dbReference>
<evidence type="ECO:0008006" key="4">
    <source>
        <dbReference type="Google" id="ProtNLM"/>
    </source>
</evidence>
<reference evidence="2 3" key="1">
    <citation type="submission" date="2016-06" db="EMBL/GenBank/DDBJ databases">
        <authorList>
            <consortium name="Pathogen Informatics"/>
        </authorList>
    </citation>
    <scope>NUCLEOTIDE SEQUENCE [LARGE SCALE GENOMIC DNA]</scope>
</reference>
<protein>
    <recommendedName>
        <fullName evidence="4">PIR protein</fullName>
    </recommendedName>
</protein>
<dbReference type="VEuPathDB" id="PlasmoDB:PocGH01_00194900"/>
<keyword evidence="1" id="KW-1133">Transmembrane helix</keyword>
<organism evidence="2 3">
    <name type="scientific">Plasmodium ovale</name>
    <name type="common">malaria parasite P. ovale</name>
    <dbReference type="NCBI Taxonomy" id="36330"/>
    <lineage>
        <taxon>Eukaryota</taxon>
        <taxon>Sar</taxon>
        <taxon>Alveolata</taxon>
        <taxon>Apicomplexa</taxon>
        <taxon>Aconoidasida</taxon>
        <taxon>Haemosporida</taxon>
        <taxon>Plasmodiidae</taxon>
        <taxon>Plasmodium</taxon>
        <taxon>Plasmodium (Plasmodium)</taxon>
    </lineage>
</organism>